<keyword evidence="3" id="KW-0732">Signal</keyword>
<dbReference type="AlphaFoldDB" id="A0AA88T3J7"/>
<dbReference type="GO" id="GO:0009617">
    <property type="term" value="P:response to bacterium"/>
    <property type="evidence" value="ECO:0007669"/>
    <property type="project" value="TreeGrafter"/>
</dbReference>
<dbReference type="InterPro" id="IPR013783">
    <property type="entry name" value="Ig-like_fold"/>
</dbReference>
<keyword evidence="4" id="KW-0391">Immunity</keyword>
<dbReference type="SUPFAM" id="SSF48726">
    <property type="entry name" value="Immunoglobulin"/>
    <property type="match status" value="2"/>
</dbReference>
<name>A0AA88T3J7_CHASR</name>
<feature type="transmembrane region" description="Helical" evidence="8">
    <location>
        <begin position="151"/>
        <end position="175"/>
    </location>
</feature>
<accession>A0AA88T3J7</accession>
<dbReference type="GO" id="GO:0002376">
    <property type="term" value="P:immune system process"/>
    <property type="evidence" value="ECO:0007669"/>
    <property type="project" value="UniProtKB-KW"/>
</dbReference>
<evidence type="ECO:0000256" key="1">
    <source>
        <dbReference type="ARBA" id="ARBA00004236"/>
    </source>
</evidence>
<dbReference type="Proteomes" id="UP001187415">
    <property type="component" value="Unassembled WGS sequence"/>
</dbReference>
<dbReference type="PANTHER" id="PTHR19433">
    <property type="entry name" value="T-CELL RECEPTOR ALPHA CHAIN V REGION-RELATED"/>
    <property type="match status" value="1"/>
</dbReference>
<dbReference type="InterPro" id="IPR007110">
    <property type="entry name" value="Ig-like_dom"/>
</dbReference>
<proteinExistence type="predicted"/>
<dbReference type="InterPro" id="IPR036179">
    <property type="entry name" value="Ig-like_dom_sf"/>
</dbReference>
<evidence type="ECO:0000259" key="9">
    <source>
        <dbReference type="PROSITE" id="PS50835"/>
    </source>
</evidence>
<keyword evidence="5 8" id="KW-0472">Membrane</keyword>
<sequence>MITDLQISDSASYYCARRLSGITYFFDGTVVSVNGSGLTVPALVHQSESRTTQPGGSVTLSCTVHTGTCDGEHSVYWFKDSNKSLPKLIYTHGDRNSRCERKPETKSHTCFHNLPVKNLSQAGTYHCAVASCGHILFGNRSKLEYETDSLVMVYVLSGSLTLTTILIVLLAFLLYKIQKKSSISESQVGQPSPSTTSEEYIHDAVNLHYAALSVTRPYRSRTQQRDLNSECVYSRVKL</sequence>
<dbReference type="PANTHER" id="PTHR19433:SF111">
    <property type="entry name" value="T CELL RECEPTOR ALPHA VARIABLE 4"/>
    <property type="match status" value="1"/>
</dbReference>
<dbReference type="Pfam" id="PF07686">
    <property type="entry name" value="V-set"/>
    <property type="match status" value="1"/>
</dbReference>
<comment type="caution">
    <text evidence="10">The sequence shown here is derived from an EMBL/GenBank/DDBJ whole genome shotgun (WGS) entry which is preliminary data.</text>
</comment>
<evidence type="ECO:0000256" key="6">
    <source>
        <dbReference type="ARBA" id="ARBA00023157"/>
    </source>
</evidence>
<comment type="subcellular location">
    <subcellularLocation>
        <location evidence="1">Cell membrane</location>
    </subcellularLocation>
</comment>
<evidence type="ECO:0000256" key="5">
    <source>
        <dbReference type="ARBA" id="ARBA00023136"/>
    </source>
</evidence>
<gene>
    <name evidence="10" type="ORF">Q5P01_002244</name>
</gene>
<dbReference type="SMART" id="SM00409">
    <property type="entry name" value="IG"/>
    <property type="match status" value="1"/>
</dbReference>
<evidence type="ECO:0000256" key="2">
    <source>
        <dbReference type="ARBA" id="ARBA00022475"/>
    </source>
</evidence>
<dbReference type="GO" id="GO:0005886">
    <property type="term" value="C:plasma membrane"/>
    <property type="evidence" value="ECO:0007669"/>
    <property type="project" value="UniProtKB-SubCell"/>
</dbReference>
<dbReference type="InterPro" id="IPR052051">
    <property type="entry name" value="TCR_complex_component"/>
</dbReference>
<keyword evidence="11" id="KW-1185">Reference proteome</keyword>
<keyword evidence="7" id="KW-0325">Glycoprotein</keyword>
<keyword evidence="8" id="KW-1133">Transmembrane helix</keyword>
<organism evidence="10 11">
    <name type="scientific">Channa striata</name>
    <name type="common">Snakehead murrel</name>
    <name type="synonym">Ophicephalus striatus</name>
    <dbReference type="NCBI Taxonomy" id="64152"/>
    <lineage>
        <taxon>Eukaryota</taxon>
        <taxon>Metazoa</taxon>
        <taxon>Chordata</taxon>
        <taxon>Craniata</taxon>
        <taxon>Vertebrata</taxon>
        <taxon>Euteleostomi</taxon>
        <taxon>Actinopterygii</taxon>
        <taxon>Neopterygii</taxon>
        <taxon>Teleostei</taxon>
        <taxon>Neoteleostei</taxon>
        <taxon>Acanthomorphata</taxon>
        <taxon>Anabantaria</taxon>
        <taxon>Anabantiformes</taxon>
        <taxon>Channoidei</taxon>
        <taxon>Channidae</taxon>
        <taxon>Channa</taxon>
    </lineage>
</organism>
<dbReference type="EMBL" id="JAUPFM010000001">
    <property type="protein sequence ID" value="KAK2862711.1"/>
    <property type="molecule type" value="Genomic_DNA"/>
</dbReference>
<evidence type="ECO:0000313" key="11">
    <source>
        <dbReference type="Proteomes" id="UP001187415"/>
    </source>
</evidence>
<keyword evidence="6" id="KW-1015">Disulfide bond</keyword>
<feature type="domain" description="Ig-like" evidence="9">
    <location>
        <begin position="41"/>
        <end position="144"/>
    </location>
</feature>
<protein>
    <recommendedName>
        <fullName evidence="9">Ig-like domain-containing protein</fullName>
    </recommendedName>
</protein>
<evidence type="ECO:0000256" key="8">
    <source>
        <dbReference type="SAM" id="Phobius"/>
    </source>
</evidence>
<dbReference type="InterPro" id="IPR013106">
    <property type="entry name" value="Ig_V-set"/>
</dbReference>
<keyword evidence="8" id="KW-0812">Transmembrane</keyword>
<dbReference type="PROSITE" id="PS50835">
    <property type="entry name" value="IG_LIKE"/>
    <property type="match status" value="1"/>
</dbReference>
<dbReference type="Gene3D" id="2.60.40.10">
    <property type="entry name" value="Immunoglobulins"/>
    <property type="match status" value="2"/>
</dbReference>
<evidence type="ECO:0000256" key="3">
    <source>
        <dbReference type="ARBA" id="ARBA00022729"/>
    </source>
</evidence>
<evidence type="ECO:0000256" key="4">
    <source>
        <dbReference type="ARBA" id="ARBA00022859"/>
    </source>
</evidence>
<evidence type="ECO:0000313" key="10">
    <source>
        <dbReference type="EMBL" id="KAK2862711.1"/>
    </source>
</evidence>
<evidence type="ECO:0000256" key="7">
    <source>
        <dbReference type="ARBA" id="ARBA00023180"/>
    </source>
</evidence>
<keyword evidence="2" id="KW-1003">Cell membrane</keyword>
<dbReference type="InterPro" id="IPR003599">
    <property type="entry name" value="Ig_sub"/>
</dbReference>
<reference evidence="10" key="1">
    <citation type="submission" date="2023-07" db="EMBL/GenBank/DDBJ databases">
        <title>Chromosome-level Genome Assembly of Striped Snakehead (Channa striata).</title>
        <authorList>
            <person name="Liu H."/>
        </authorList>
    </citation>
    <scope>NUCLEOTIDE SEQUENCE</scope>
    <source>
        <strain evidence="10">Gz</strain>
        <tissue evidence="10">Muscle</tissue>
    </source>
</reference>